<dbReference type="PANTHER" id="PTHR12630">
    <property type="entry name" value="N-LINKED OLIGOSACCHARIDE PROCESSING"/>
    <property type="match status" value="1"/>
</dbReference>
<feature type="chain" id="PRO_5009236285" description="Glucosidase 2 subunit beta" evidence="6">
    <location>
        <begin position="24"/>
        <end position="662"/>
    </location>
</feature>
<keyword evidence="2 6" id="KW-0732">Signal</keyword>
<dbReference type="EMBL" id="LT598451">
    <property type="protein sequence ID" value="SCU95764.1"/>
    <property type="molecule type" value="Genomic_DNA"/>
</dbReference>
<dbReference type="Pfam" id="PF12999">
    <property type="entry name" value="PRKCSH-like"/>
    <property type="match status" value="1"/>
</dbReference>
<dbReference type="Pfam" id="PF13015">
    <property type="entry name" value="PRKCSH_1"/>
    <property type="match status" value="1"/>
</dbReference>
<evidence type="ECO:0000256" key="1">
    <source>
        <dbReference type="ARBA" id="ARBA00022387"/>
    </source>
</evidence>
<keyword evidence="5" id="KW-0175">Coiled coil</keyword>
<dbReference type="SUPFAM" id="SSF50911">
    <property type="entry name" value="Mannose 6-phosphate receptor domain"/>
    <property type="match status" value="1"/>
</dbReference>
<keyword evidence="4" id="KW-1015">Disulfide bond</keyword>
<accession>A0A1G4JXG4</accession>
<evidence type="ECO:0000256" key="2">
    <source>
        <dbReference type="ARBA" id="ARBA00022729"/>
    </source>
</evidence>
<evidence type="ECO:0000256" key="4">
    <source>
        <dbReference type="ARBA" id="ARBA00023157"/>
    </source>
</evidence>
<dbReference type="InterPro" id="IPR009011">
    <property type="entry name" value="Man6P_isomerase_rcpt-bd_dom_sf"/>
</dbReference>
<evidence type="ECO:0000313" key="9">
    <source>
        <dbReference type="Proteomes" id="UP000189911"/>
    </source>
</evidence>
<reference evidence="9" key="1">
    <citation type="submission" date="2016-03" db="EMBL/GenBank/DDBJ databases">
        <authorList>
            <person name="Devillers Hugo."/>
        </authorList>
    </citation>
    <scope>NUCLEOTIDE SEQUENCE [LARGE SCALE GENOMIC DNA]</scope>
</reference>
<sequence>MLSILRYTLFLHSVYAIANSVHGVPDSLQHLYQPLESDRTKWACLSDPSVILNYSQINDDYCDCPDGSDEPGTGACGSLSRFYCPNEGFAPRYVSGFKVGDGVCDCCDCSDETDGLHTPELSCSQLRDKFDLLVKRELQQHERGARSLLKLEHKYDVDIQQDPVSEQLENLNHLEHRSSELSQQLKACVADLASLKKDYHAKLQQENPLMLRLEQIDVPHISAVIGQIFAQAETQSENYQKLVKIMDSLRESYNRNLNDDVVNSNVEKYIEFMKSNRKDVTVSSSLDRTQREQIEIYLNEELPSMVLKGSSRLPSAAIEGKFSMAKTLVAVKVKYCQRLHNVLKVLTAIMDDISENYNVNFQDSAVKQTVAAYREFLAQQSHISEPSSLPSESLQKLGELEGLVKLASAKLITPSWEEKSSFFTNFNGLFHNLVSTFGTRKISLETLKSKILVMEQKCAALRKESRTKREELRQLEEHLSKSNADLDSVHFANNAVDQLLTKLSPGCIEEKIDNYIYQICFNKENGMIVQKEDKSGGNEVSIGRFESFTFDQKQSYNRYADDLRIEFSESDLVTHLENDLDNFNSELLIGNLPEGNSGLSIEYSHGDKCWNGPERSAKIYFKCAENFKIHGVQEPTRCHYSFDVSGPLGCSTDFNFKAPTWY</sequence>
<dbReference type="PANTHER" id="PTHR12630:SF1">
    <property type="entry name" value="GLUCOSIDASE 2 SUBUNIT BETA"/>
    <property type="match status" value="1"/>
</dbReference>
<name>A0A1G4JXG4_9SACH</name>
<keyword evidence="9" id="KW-1185">Reference proteome</keyword>
<evidence type="ECO:0000256" key="6">
    <source>
        <dbReference type="SAM" id="SignalP"/>
    </source>
</evidence>
<dbReference type="InterPro" id="IPR039794">
    <property type="entry name" value="Gtb1-like"/>
</dbReference>
<feature type="coiled-coil region" evidence="5">
    <location>
        <begin position="444"/>
        <end position="485"/>
    </location>
</feature>
<keyword evidence="3" id="KW-0256">Endoplasmic reticulum</keyword>
<gene>
    <name evidence="8" type="ORF">LANO_0E11320G</name>
</gene>
<dbReference type="Proteomes" id="UP000189911">
    <property type="component" value="Chromosome E"/>
</dbReference>
<dbReference type="AlphaFoldDB" id="A0A1G4JXG4"/>
<evidence type="ECO:0000256" key="5">
    <source>
        <dbReference type="SAM" id="Coils"/>
    </source>
</evidence>
<protein>
    <recommendedName>
        <fullName evidence="1">Glucosidase 2 subunit beta</fullName>
    </recommendedName>
</protein>
<dbReference type="InterPro" id="IPR028146">
    <property type="entry name" value="PRKCSH_N"/>
</dbReference>
<evidence type="ECO:0000259" key="7">
    <source>
        <dbReference type="PROSITE" id="PS51914"/>
    </source>
</evidence>
<dbReference type="Gene3D" id="2.70.130.10">
    <property type="entry name" value="Mannose-6-phosphate receptor binding domain"/>
    <property type="match status" value="1"/>
</dbReference>
<dbReference type="InterPro" id="IPR044865">
    <property type="entry name" value="MRH_dom"/>
</dbReference>
<dbReference type="GO" id="GO:0006491">
    <property type="term" value="P:N-glycan processing"/>
    <property type="evidence" value="ECO:0007669"/>
    <property type="project" value="TreeGrafter"/>
</dbReference>
<evidence type="ECO:0000313" key="8">
    <source>
        <dbReference type="EMBL" id="SCU95764.1"/>
    </source>
</evidence>
<feature type="signal peptide" evidence="6">
    <location>
        <begin position="1"/>
        <end position="23"/>
    </location>
</feature>
<dbReference type="GO" id="GO:0017177">
    <property type="term" value="C:glucosidase II complex"/>
    <property type="evidence" value="ECO:0007669"/>
    <property type="project" value="TreeGrafter"/>
</dbReference>
<dbReference type="OrthoDB" id="28322at2759"/>
<dbReference type="InterPro" id="IPR036607">
    <property type="entry name" value="PRKCSH"/>
</dbReference>
<proteinExistence type="predicted"/>
<dbReference type="PROSITE" id="PS51914">
    <property type="entry name" value="MRH"/>
    <property type="match status" value="1"/>
</dbReference>
<feature type="domain" description="MRH" evidence="7">
    <location>
        <begin position="456"/>
        <end position="652"/>
    </location>
</feature>
<evidence type="ECO:0000256" key="3">
    <source>
        <dbReference type="ARBA" id="ARBA00022824"/>
    </source>
</evidence>
<organism evidence="8 9">
    <name type="scientific">Lachancea nothofagi CBS 11611</name>
    <dbReference type="NCBI Taxonomy" id="1266666"/>
    <lineage>
        <taxon>Eukaryota</taxon>
        <taxon>Fungi</taxon>
        <taxon>Dikarya</taxon>
        <taxon>Ascomycota</taxon>
        <taxon>Saccharomycotina</taxon>
        <taxon>Saccharomycetes</taxon>
        <taxon>Saccharomycetales</taxon>
        <taxon>Saccharomycetaceae</taxon>
        <taxon>Lachancea</taxon>
    </lineage>
</organism>